<feature type="compositionally biased region" description="Basic and acidic residues" evidence="1">
    <location>
        <begin position="31"/>
        <end position="49"/>
    </location>
</feature>
<proteinExistence type="predicted"/>
<evidence type="ECO:0000313" key="3">
    <source>
        <dbReference type="Proteomes" id="UP000648182"/>
    </source>
</evidence>
<evidence type="ECO:0000313" key="2">
    <source>
        <dbReference type="EMBL" id="MBD8006544.1"/>
    </source>
</evidence>
<dbReference type="RefSeq" id="WP_191814474.1">
    <property type="nucleotide sequence ID" value="NZ_JACSPV010000032.1"/>
</dbReference>
<dbReference type="EMBL" id="JACSPV010000032">
    <property type="protein sequence ID" value="MBD8006544.1"/>
    <property type="molecule type" value="Genomic_DNA"/>
</dbReference>
<gene>
    <name evidence="2" type="ORF">H9631_15805</name>
</gene>
<comment type="caution">
    <text evidence="2">The sequence shown here is derived from an EMBL/GenBank/DDBJ whole genome shotgun (WGS) entry which is preliminary data.</text>
</comment>
<feature type="region of interest" description="Disordered" evidence="1">
    <location>
        <begin position="31"/>
        <end position="55"/>
    </location>
</feature>
<accession>A0ABR8VP43</accession>
<sequence>MFFKNKTTGLVWEVTHPDHIKRCQNDNNYEEVKQGAKVKVEPKQVEKKKSSSKKN</sequence>
<keyword evidence="3" id="KW-1185">Reference proteome</keyword>
<name>A0ABR8VP43_9BACI</name>
<protein>
    <submittedName>
        <fullName evidence="2">Uncharacterized protein</fullName>
    </submittedName>
</protein>
<dbReference type="Proteomes" id="UP000648182">
    <property type="component" value="Unassembled WGS sequence"/>
</dbReference>
<reference evidence="2 3" key="1">
    <citation type="submission" date="2020-08" db="EMBL/GenBank/DDBJ databases">
        <title>A Genomic Blueprint of the Chicken Gut Microbiome.</title>
        <authorList>
            <person name="Gilroy R."/>
            <person name="Ravi A."/>
            <person name="Getino M."/>
            <person name="Pursley I."/>
            <person name="Horton D.L."/>
            <person name="Alikhan N.-F."/>
            <person name="Baker D."/>
            <person name="Gharbi K."/>
            <person name="Hall N."/>
            <person name="Watson M."/>
            <person name="Adriaenssens E.M."/>
            <person name="Foster-Nyarko E."/>
            <person name="Jarju S."/>
            <person name="Secka A."/>
            <person name="Antonio M."/>
            <person name="Oren A."/>
            <person name="Chaudhuri R."/>
            <person name="La Ragione R.M."/>
            <person name="Hildebrand F."/>
            <person name="Pallen M.J."/>
        </authorList>
    </citation>
    <scope>NUCLEOTIDE SEQUENCE [LARGE SCALE GENOMIC DNA]</scope>
    <source>
        <strain evidence="2 3">Sa1BUA2</strain>
    </source>
</reference>
<organism evidence="2 3">
    <name type="scientific">Bacillus norwichensis</name>
    <dbReference type="NCBI Taxonomy" id="2762217"/>
    <lineage>
        <taxon>Bacteria</taxon>
        <taxon>Bacillati</taxon>
        <taxon>Bacillota</taxon>
        <taxon>Bacilli</taxon>
        <taxon>Bacillales</taxon>
        <taxon>Bacillaceae</taxon>
        <taxon>Bacillus</taxon>
    </lineage>
</organism>
<evidence type="ECO:0000256" key="1">
    <source>
        <dbReference type="SAM" id="MobiDB-lite"/>
    </source>
</evidence>